<dbReference type="EMBL" id="JAROKS010000015">
    <property type="protein sequence ID" value="KAK1796049.1"/>
    <property type="molecule type" value="Genomic_DNA"/>
</dbReference>
<feature type="compositionally biased region" description="Basic and acidic residues" evidence="1">
    <location>
        <begin position="175"/>
        <end position="191"/>
    </location>
</feature>
<reference evidence="2" key="1">
    <citation type="submission" date="2023-03" db="EMBL/GenBank/DDBJ databases">
        <title>Electrophorus voltai genome.</title>
        <authorList>
            <person name="Bian C."/>
        </authorList>
    </citation>
    <scope>NUCLEOTIDE SEQUENCE</scope>
    <source>
        <strain evidence="2">CB-2022</strain>
        <tissue evidence="2">Muscle</tissue>
    </source>
</reference>
<proteinExistence type="predicted"/>
<comment type="caution">
    <text evidence="2">The sequence shown here is derived from an EMBL/GenBank/DDBJ whole genome shotgun (WGS) entry which is preliminary data.</text>
</comment>
<dbReference type="AlphaFoldDB" id="A0AAD8ZB54"/>
<evidence type="ECO:0000313" key="3">
    <source>
        <dbReference type="Proteomes" id="UP001239994"/>
    </source>
</evidence>
<evidence type="ECO:0000256" key="1">
    <source>
        <dbReference type="SAM" id="MobiDB-lite"/>
    </source>
</evidence>
<name>A0AAD8ZB54_9TELE</name>
<dbReference type="Proteomes" id="UP001239994">
    <property type="component" value="Unassembled WGS sequence"/>
</dbReference>
<feature type="region of interest" description="Disordered" evidence="1">
    <location>
        <begin position="164"/>
        <end position="191"/>
    </location>
</feature>
<sequence length="191" mass="21035">MVSDFIGVTLFTNTRWNPNMLISGVSYLTNRSGEGLDMFASGKESGCGHAEGIGSSLQHFTCASAEGAGLGDRGPAVGRRTFFRHLERVGTLRCYWELRQVQLDSLEQDMLGPVHHLAKFHLSDTRHTDKQLCCCLWRGGANGVQSCHAFLICGLVTPLVSTTRAPESGRGVRKSQTDRVKKESERNKDHN</sequence>
<protein>
    <submittedName>
        <fullName evidence="2">Uncharacterized protein</fullName>
    </submittedName>
</protein>
<keyword evidence="3" id="KW-1185">Reference proteome</keyword>
<organism evidence="2 3">
    <name type="scientific">Electrophorus voltai</name>
    <dbReference type="NCBI Taxonomy" id="2609070"/>
    <lineage>
        <taxon>Eukaryota</taxon>
        <taxon>Metazoa</taxon>
        <taxon>Chordata</taxon>
        <taxon>Craniata</taxon>
        <taxon>Vertebrata</taxon>
        <taxon>Euteleostomi</taxon>
        <taxon>Actinopterygii</taxon>
        <taxon>Neopterygii</taxon>
        <taxon>Teleostei</taxon>
        <taxon>Ostariophysi</taxon>
        <taxon>Gymnotiformes</taxon>
        <taxon>Gymnotoidei</taxon>
        <taxon>Gymnotidae</taxon>
        <taxon>Electrophorus</taxon>
    </lineage>
</organism>
<evidence type="ECO:0000313" key="2">
    <source>
        <dbReference type="EMBL" id="KAK1796049.1"/>
    </source>
</evidence>
<accession>A0AAD8ZB54</accession>
<gene>
    <name evidence="2" type="ORF">P4O66_009142</name>
</gene>